<evidence type="ECO:0000256" key="3">
    <source>
        <dbReference type="ARBA" id="ARBA00023163"/>
    </source>
</evidence>
<feature type="domain" description="HTH gntR-type" evidence="4">
    <location>
        <begin position="13"/>
        <end position="80"/>
    </location>
</feature>
<reference evidence="5 6" key="1">
    <citation type="submission" date="2014-04" db="EMBL/GenBank/DDBJ databases">
        <title>The Genome Sequence of Mycobacterium tuberculosis TKK-01-0051.</title>
        <authorList>
            <consortium name="The Broad Institute Genomics Platform"/>
            <consortium name="The Broad Institute Genome Sequencing Center for Infectious Disease"/>
            <person name="Earl A.M."/>
            <person name="Cohen K."/>
            <person name="Pym A."/>
            <person name="Bishai W."/>
            <person name="Maharaj K."/>
            <person name="Desjardins C."/>
            <person name="Abeel T."/>
            <person name="Young S."/>
            <person name="Zeng Q."/>
            <person name="Gargeya S."/>
            <person name="Abouelleil A."/>
            <person name="Alvarado L."/>
            <person name="Chapman S.B."/>
            <person name="Gainer-Dewar J."/>
            <person name="Goldberg J."/>
            <person name="Griggs A."/>
            <person name="Gujja S."/>
            <person name="Hansen M."/>
            <person name="Howarth C."/>
            <person name="Imamovic A."/>
            <person name="Larimer J."/>
            <person name="Murphy C."/>
            <person name="Naylor J."/>
            <person name="Pearson M."/>
            <person name="Poon T.W."/>
            <person name="Priest M."/>
            <person name="Roberts A."/>
            <person name="Saif S."/>
            <person name="Shea T."/>
            <person name="Sykes S."/>
            <person name="Wortman J."/>
            <person name="Nusbaum C."/>
            <person name="Birren B."/>
        </authorList>
    </citation>
    <scope>NUCLEOTIDE SEQUENCE [LARGE SCALE GENOMIC DNA]</scope>
    <source>
        <strain evidence="5 6">TKK-01-0051</strain>
    </source>
</reference>
<accession>A0A051UJR9</accession>
<dbReference type="PROSITE" id="PS50949">
    <property type="entry name" value="HTH_GNTR"/>
    <property type="match status" value="1"/>
</dbReference>
<evidence type="ECO:0000256" key="1">
    <source>
        <dbReference type="ARBA" id="ARBA00023015"/>
    </source>
</evidence>
<dbReference type="SMART" id="SM00895">
    <property type="entry name" value="FCD"/>
    <property type="match status" value="1"/>
</dbReference>
<dbReference type="Pfam" id="PF07729">
    <property type="entry name" value="FCD"/>
    <property type="match status" value="1"/>
</dbReference>
<name>A0A051UJR9_9MYCO</name>
<dbReference type="PRINTS" id="PR00035">
    <property type="entry name" value="HTHGNTR"/>
</dbReference>
<dbReference type="InterPro" id="IPR011711">
    <property type="entry name" value="GntR_C"/>
</dbReference>
<dbReference type="InterPro" id="IPR008920">
    <property type="entry name" value="TF_FadR/GntR_C"/>
</dbReference>
<dbReference type="GO" id="GO:0003677">
    <property type="term" value="F:DNA binding"/>
    <property type="evidence" value="ECO:0007669"/>
    <property type="project" value="UniProtKB-KW"/>
</dbReference>
<comment type="caution">
    <text evidence="5">The sequence shown here is derived from an EMBL/GenBank/DDBJ whole genome shotgun (WGS) entry which is preliminary data.</text>
</comment>
<organism evidence="5 6">
    <name type="scientific">Mycobacterium [tuberculosis] TKK-01-0051</name>
    <dbReference type="NCBI Taxonomy" id="1324261"/>
    <lineage>
        <taxon>Bacteria</taxon>
        <taxon>Bacillati</taxon>
        <taxon>Actinomycetota</taxon>
        <taxon>Actinomycetes</taxon>
        <taxon>Mycobacteriales</taxon>
        <taxon>Mycobacteriaceae</taxon>
        <taxon>Mycobacterium</taxon>
        <taxon>Mycobacterium avium complex (MAC)</taxon>
    </lineage>
</organism>
<dbReference type="Gene3D" id="1.10.10.10">
    <property type="entry name" value="Winged helix-like DNA-binding domain superfamily/Winged helix DNA-binding domain"/>
    <property type="match status" value="1"/>
</dbReference>
<keyword evidence="3" id="KW-0804">Transcription</keyword>
<dbReference type="RefSeq" id="WP_044482894.1">
    <property type="nucleotide sequence ID" value="NZ_KK328284.1"/>
</dbReference>
<dbReference type="GO" id="GO:0003700">
    <property type="term" value="F:DNA-binding transcription factor activity"/>
    <property type="evidence" value="ECO:0007669"/>
    <property type="project" value="InterPro"/>
</dbReference>
<evidence type="ECO:0000313" key="6">
    <source>
        <dbReference type="Proteomes" id="UP000025947"/>
    </source>
</evidence>
<keyword evidence="2" id="KW-0238">DNA-binding</keyword>
<keyword evidence="6" id="KW-1185">Reference proteome</keyword>
<dbReference type="SMART" id="SM00345">
    <property type="entry name" value="HTH_GNTR"/>
    <property type="match status" value="1"/>
</dbReference>
<dbReference type="InterPro" id="IPR036390">
    <property type="entry name" value="WH_DNA-bd_sf"/>
</dbReference>
<dbReference type="EMBL" id="JLXW01000001">
    <property type="protein sequence ID" value="KBZ69315.1"/>
    <property type="molecule type" value="Genomic_DNA"/>
</dbReference>
<evidence type="ECO:0000313" key="5">
    <source>
        <dbReference type="EMBL" id="KBZ69315.1"/>
    </source>
</evidence>
<dbReference type="InterPro" id="IPR036388">
    <property type="entry name" value="WH-like_DNA-bd_sf"/>
</dbReference>
<dbReference type="SUPFAM" id="SSF48008">
    <property type="entry name" value="GntR ligand-binding domain-like"/>
    <property type="match status" value="1"/>
</dbReference>
<dbReference type="PANTHER" id="PTHR43537">
    <property type="entry name" value="TRANSCRIPTIONAL REGULATOR, GNTR FAMILY"/>
    <property type="match status" value="1"/>
</dbReference>
<dbReference type="Proteomes" id="UP000025947">
    <property type="component" value="Unassembled WGS sequence"/>
</dbReference>
<dbReference type="PANTHER" id="PTHR43537:SF45">
    <property type="entry name" value="GNTR FAMILY REGULATORY PROTEIN"/>
    <property type="match status" value="1"/>
</dbReference>
<evidence type="ECO:0000256" key="2">
    <source>
        <dbReference type="ARBA" id="ARBA00023125"/>
    </source>
</evidence>
<dbReference type="Gene3D" id="1.20.120.530">
    <property type="entry name" value="GntR ligand-binding domain-like"/>
    <property type="match status" value="1"/>
</dbReference>
<dbReference type="PATRIC" id="fig|1324261.3.peg.31"/>
<gene>
    <name evidence="5" type="ORF">K875_00030</name>
</gene>
<dbReference type="Pfam" id="PF00392">
    <property type="entry name" value="GntR"/>
    <property type="match status" value="1"/>
</dbReference>
<dbReference type="SUPFAM" id="SSF46785">
    <property type="entry name" value="Winged helix' DNA-binding domain"/>
    <property type="match status" value="1"/>
</dbReference>
<dbReference type="HOGENOM" id="CLU_017584_5_2_11"/>
<proteinExistence type="predicted"/>
<sequence length="222" mass="24555">MTLRGVAPVDRPISLSRSAYLRLRHAIRDGTLVHNVLYSVNDVAETLEMSRTPVREALIELTREGLVEVVSQRGFRLQELTDSQRAEVFDLRSVIESRIAERLAACATEDHINQLRVLIDQQEGIASNAEKFLAVDEEFHLLMPRLLGLERFHHLLSELRGAQWLIGSTALGVPERIPAVLAEHRAIVDAIAAHDPAAAANAVRLHLHQTAAAVTAQLRAGL</sequence>
<dbReference type="InterPro" id="IPR000524">
    <property type="entry name" value="Tscrpt_reg_HTH_GntR"/>
</dbReference>
<dbReference type="AlphaFoldDB" id="A0A051UJR9"/>
<keyword evidence="1" id="KW-0805">Transcription regulation</keyword>
<protein>
    <recommendedName>
        <fullName evidence="4">HTH gntR-type domain-containing protein</fullName>
    </recommendedName>
</protein>
<evidence type="ECO:0000259" key="4">
    <source>
        <dbReference type="PROSITE" id="PS50949"/>
    </source>
</evidence>